<dbReference type="PANTHER" id="PTHR30531">
    <property type="entry name" value="FLAGELLAR BIOSYNTHETIC PROTEIN FLHB"/>
    <property type="match status" value="1"/>
</dbReference>
<feature type="transmembrane region" description="Helical" evidence="3">
    <location>
        <begin position="78"/>
        <end position="103"/>
    </location>
</feature>
<name>A0A2R8BX48_9RHOB</name>
<dbReference type="PANTHER" id="PTHR30531:SF12">
    <property type="entry name" value="FLAGELLAR BIOSYNTHETIC PROTEIN FLHB"/>
    <property type="match status" value="1"/>
</dbReference>
<keyword evidence="3" id="KW-1133">Transmembrane helix</keyword>
<feature type="region of interest" description="Disordered" evidence="2">
    <location>
        <begin position="219"/>
        <end position="243"/>
    </location>
</feature>
<keyword evidence="4" id="KW-0969">Cilium</keyword>
<feature type="transmembrane region" description="Helical" evidence="3">
    <location>
        <begin position="150"/>
        <end position="174"/>
    </location>
</feature>
<dbReference type="Pfam" id="PF01312">
    <property type="entry name" value="Bac_export_2"/>
    <property type="match status" value="1"/>
</dbReference>
<comment type="similarity">
    <text evidence="1">Belongs to the type III secretion exporter family.</text>
</comment>
<reference evidence="4 5" key="1">
    <citation type="submission" date="2018-03" db="EMBL/GenBank/DDBJ databases">
        <authorList>
            <person name="Keele B.F."/>
        </authorList>
    </citation>
    <scope>NUCLEOTIDE SEQUENCE [LARGE SCALE GENOMIC DNA]</scope>
    <source>
        <strain evidence="4 5">CECT 8504</strain>
    </source>
</reference>
<dbReference type="OrthoDB" id="9807950at2"/>
<gene>
    <name evidence="4" type="primary">flhB</name>
    <name evidence="4" type="ORF">PAA8504_02483</name>
</gene>
<evidence type="ECO:0000256" key="1">
    <source>
        <dbReference type="ARBA" id="ARBA00010690"/>
    </source>
</evidence>
<dbReference type="InterPro" id="IPR006135">
    <property type="entry name" value="T3SS_substrate_exporter"/>
</dbReference>
<accession>A0A2R8BX48</accession>
<evidence type="ECO:0000313" key="4">
    <source>
        <dbReference type="EMBL" id="SPJ24646.1"/>
    </source>
</evidence>
<feature type="transmembrane region" description="Helical" evidence="3">
    <location>
        <begin position="186"/>
        <end position="208"/>
    </location>
</feature>
<keyword evidence="5" id="KW-1185">Reference proteome</keyword>
<sequence length="354" mass="38191">MSGSDDEAEKSHEPSQKKLDDARKKGEVPKSTDLTTAASYAGMLLAAGVFGATSLQQAGANLARLLESAPFEPPSGAVLLPLSLALGLVLTPWILLPMAFALLSILGQRSFTVTGTKLKPKISRISILSNAKQKFGGAGLFEFAKSTAKLVIYSVALFVFLAQSMPSILSLVLVEPAIGTARALSMTVQFMSIVLIVALAIGFVDLLFQQAEHLRKHRMSRKELMDEHKDSEGDPHMKQQRRQKGMEIASNKMLQDVPDASVVLVNPTHYAVALKWSRSNPGAPVCVAKGVDVVAARIREVAIEAGVPIHPDPPTTRAIYGAVEIGHEIRPEHYAAVAVAIRFSEDMRRKAKAR</sequence>
<evidence type="ECO:0000256" key="2">
    <source>
        <dbReference type="SAM" id="MobiDB-lite"/>
    </source>
</evidence>
<proteinExistence type="inferred from homology"/>
<dbReference type="EMBL" id="ONZF01000005">
    <property type="protein sequence ID" value="SPJ24646.1"/>
    <property type="molecule type" value="Genomic_DNA"/>
</dbReference>
<organism evidence="4 5">
    <name type="scientific">Palleronia abyssalis</name>
    <dbReference type="NCBI Taxonomy" id="1501240"/>
    <lineage>
        <taxon>Bacteria</taxon>
        <taxon>Pseudomonadati</taxon>
        <taxon>Pseudomonadota</taxon>
        <taxon>Alphaproteobacteria</taxon>
        <taxon>Rhodobacterales</taxon>
        <taxon>Roseobacteraceae</taxon>
        <taxon>Palleronia</taxon>
    </lineage>
</organism>
<dbReference type="SUPFAM" id="SSF160544">
    <property type="entry name" value="EscU C-terminal domain-like"/>
    <property type="match status" value="1"/>
</dbReference>
<evidence type="ECO:0000256" key="3">
    <source>
        <dbReference type="SAM" id="Phobius"/>
    </source>
</evidence>
<dbReference type="Gene3D" id="3.40.1690.10">
    <property type="entry name" value="secretion proteins EscU"/>
    <property type="match status" value="1"/>
</dbReference>
<dbReference type="RefSeq" id="WP_108894472.1">
    <property type="nucleotide sequence ID" value="NZ_ONZF01000005.1"/>
</dbReference>
<keyword evidence="4" id="KW-0966">Cell projection</keyword>
<dbReference type="AlphaFoldDB" id="A0A2R8BX48"/>
<keyword evidence="4" id="KW-0282">Flagellum</keyword>
<feature type="compositionally biased region" description="Basic and acidic residues" evidence="2">
    <location>
        <begin position="221"/>
        <end position="237"/>
    </location>
</feature>
<keyword evidence="3" id="KW-0472">Membrane</keyword>
<feature type="compositionally biased region" description="Basic and acidic residues" evidence="2">
    <location>
        <begin position="9"/>
        <end position="30"/>
    </location>
</feature>
<protein>
    <submittedName>
        <fullName evidence="4">Flagellar biosynthetic protein FlhB</fullName>
    </submittedName>
</protein>
<keyword evidence="3" id="KW-0812">Transmembrane</keyword>
<dbReference type="GO" id="GO:0005886">
    <property type="term" value="C:plasma membrane"/>
    <property type="evidence" value="ECO:0007669"/>
    <property type="project" value="TreeGrafter"/>
</dbReference>
<dbReference type="GO" id="GO:0009306">
    <property type="term" value="P:protein secretion"/>
    <property type="evidence" value="ECO:0007669"/>
    <property type="project" value="InterPro"/>
</dbReference>
<dbReference type="InterPro" id="IPR029025">
    <property type="entry name" value="T3SS_substrate_exporter_C"/>
</dbReference>
<feature type="region of interest" description="Disordered" evidence="2">
    <location>
        <begin position="1"/>
        <end position="30"/>
    </location>
</feature>
<evidence type="ECO:0000313" key="5">
    <source>
        <dbReference type="Proteomes" id="UP000244912"/>
    </source>
</evidence>
<dbReference type="PRINTS" id="PR00950">
    <property type="entry name" value="TYPE3IMSPROT"/>
</dbReference>
<dbReference type="Proteomes" id="UP000244912">
    <property type="component" value="Unassembled WGS sequence"/>
</dbReference>